<organism evidence="1 2">
    <name type="scientific">Azospirillum picis</name>
    <dbReference type="NCBI Taxonomy" id="488438"/>
    <lineage>
        <taxon>Bacteria</taxon>
        <taxon>Pseudomonadati</taxon>
        <taxon>Pseudomonadota</taxon>
        <taxon>Alphaproteobacteria</taxon>
        <taxon>Rhodospirillales</taxon>
        <taxon>Azospirillaceae</taxon>
        <taxon>Azospirillum</taxon>
    </lineage>
</organism>
<keyword evidence="2" id="KW-1185">Reference proteome</keyword>
<comment type="caution">
    <text evidence="1">The sequence shown here is derived from an EMBL/GenBank/DDBJ whole genome shotgun (WGS) entry which is preliminary data.</text>
</comment>
<evidence type="ECO:0000313" key="1">
    <source>
        <dbReference type="EMBL" id="MDQ0531793.1"/>
    </source>
</evidence>
<name>A0ABU0MEC3_9PROT</name>
<sequence>MPTSIREQVLTAFEARLGMVVAANLPGVITVYRGLRKPVPDGKLPALVMKASPVSSDQESAAVTRNVERITVTAFLKNNASDAELHRQGVDLGAAILRAVEADPTLGGIAVDTNLTEADQDEADGEGVGGLGDVFFAFAVEFWTRPGDPYTAAP</sequence>
<dbReference type="RefSeq" id="WP_209978695.1">
    <property type="nucleotide sequence ID" value="NZ_JAGINO010000002.1"/>
</dbReference>
<reference evidence="1 2" key="1">
    <citation type="submission" date="2023-07" db="EMBL/GenBank/DDBJ databases">
        <title>Genomic Encyclopedia of Type Strains, Phase IV (KMG-IV): sequencing the most valuable type-strain genomes for metagenomic binning, comparative biology and taxonomic classification.</title>
        <authorList>
            <person name="Goeker M."/>
        </authorList>
    </citation>
    <scope>NUCLEOTIDE SEQUENCE [LARGE SCALE GENOMIC DNA]</scope>
    <source>
        <strain evidence="1 2">DSM 19922</strain>
    </source>
</reference>
<gene>
    <name evidence="1" type="ORF">QO018_000629</name>
</gene>
<accession>A0ABU0MEC3</accession>
<proteinExistence type="predicted"/>
<dbReference type="Proteomes" id="UP001244552">
    <property type="component" value="Unassembled WGS sequence"/>
</dbReference>
<evidence type="ECO:0000313" key="2">
    <source>
        <dbReference type="Proteomes" id="UP001244552"/>
    </source>
</evidence>
<evidence type="ECO:0008006" key="3">
    <source>
        <dbReference type="Google" id="ProtNLM"/>
    </source>
</evidence>
<dbReference type="EMBL" id="JAUSVU010000002">
    <property type="protein sequence ID" value="MDQ0531793.1"/>
    <property type="molecule type" value="Genomic_DNA"/>
</dbReference>
<protein>
    <recommendedName>
        <fullName evidence="3">DUF3168 domain-containing protein</fullName>
    </recommendedName>
</protein>